<dbReference type="EMBL" id="CP002042">
    <property type="protein sequence ID" value="ADH63696.1"/>
    <property type="molecule type" value="Genomic_DNA"/>
</dbReference>
<dbReference type="Proteomes" id="UP000001916">
    <property type="component" value="Chromosome"/>
</dbReference>
<sequence>MTKSDLQALAVEIEARAKAQGLSFDPVIFEVVDWEQMAMLASYMGFPRRYPHWRWGSEYLRFKETYRYGLSKIYELVVNTKPVYAYLLDSNPPLAHKLVIAHVYGHADFFKENLYFAPAPKSMHDELANHAALVEKFMERHGVRPVEEFLDLALSLENLIDPHSLFVQRAKGVKEPDGTPLRMPVRAYLEPYVNPPAAPPKEAEEAALNEPIPPQPERDVLAFLIKYAPLASWQKAILEIIREESYYFAPQGQTKVMNEGWATYWHTALMNGGLLEPGEVLDFAELQAGVLGGRGFNPYKIGYTLMKHIEERWRKGRFGPEYEAAELVDKLEWQGQPGDARAKLFQVRRVYSDISFLEEFFTPEFALEQRIVLPEELEHFHQAKQRLLFMLTNAGNPIVYLTDANYKNRGELYLEQAFEGAELDLRKARAVIENLYRLWGRPVHLETVLDDKPMRLSYDGAHRQEAA</sequence>
<dbReference type="InterPro" id="IPR056174">
    <property type="entry name" value="SpoVR_N"/>
</dbReference>
<feature type="domain" description="SpoVR protein-like N-terminal" evidence="1">
    <location>
        <begin position="3"/>
        <end position="371"/>
    </location>
</feature>
<dbReference type="HOGENOM" id="CLU_010179_1_0_0"/>
<dbReference type="KEGG" id="msv:Mesil_1819"/>
<evidence type="ECO:0000313" key="4">
    <source>
        <dbReference type="Proteomes" id="UP000001916"/>
    </source>
</evidence>
<dbReference type="PANTHER" id="PTHR30029:SF2">
    <property type="entry name" value="STAGE V SPORULATION PROTEIN R"/>
    <property type="match status" value="1"/>
</dbReference>
<gene>
    <name evidence="3" type="ordered locus">Mesil_1819</name>
</gene>
<dbReference type="PANTHER" id="PTHR30029">
    <property type="entry name" value="STAGE V SPORULATION PROTEIN R"/>
    <property type="match status" value="1"/>
</dbReference>
<keyword evidence="4" id="KW-1185">Reference proteome</keyword>
<dbReference type="OrthoDB" id="9784270at2"/>
<dbReference type="STRING" id="526227.Mesil_1819"/>
<evidence type="ECO:0000313" key="3">
    <source>
        <dbReference type="EMBL" id="ADH63696.1"/>
    </source>
</evidence>
<dbReference type="InterPro" id="IPR057008">
    <property type="entry name" value="SpoVR-like_C"/>
</dbReference>
<accession>D7BFZ3</accession>
<reference evidence="3 4" key="1">
    <citation type="journal article" date="2010" name="Stand. Genomic Sci.">
        <title>Complete genome sequence of Meiothermus silvanus type strain (VI-R2).</title>
        <authorList>
            <person name="Sikorski J."/>
            <person name="Tindall B.J."/>
            <person name="Lowry S."/>
            <person name="Lucas S."/>
            <person name="Nolan M."/>
            <person name="Copeland A."/>
            <person name="Glavina Del Rio T."/>
            <person name="Tice H."/>
            <person name="Cheng J.F."/>
            <person name="Han C."/>
            <person name="Pitluck S."/>
            <person name="Liolios K."/>
            <person name="Ivanova N."/>
            <person name="Mavromatis K."/>
            <person name="Mikhailova N."/>
            <person name="Pati A."/>
            <person name="Goodwin L."/>
            <person name="Chen A."/>
            <person name="Palaniappan K."/>
            <person name="Land M."/>
            <person name="Hauser L."/>
            <person name="Chang Y.J."/>
            <person name="Jeffries C.D."/>
            <person name="Rohde M."/>
            <person name="Goker M."/>
            <person name="Woyke T."/>
            <person name="Bristow J."/>
            <person name="Eisen J.A."/>
            <person name="Markowitz V."/>
            <person name="Hugenholtz P."/>
            <person name="Kyrpides N.C."/>
            <person name="Klenk H.P."/>
            <person name="Lapidus A."/>
        </authorList>
    </citation>
    <scope>NUCLEOTIDE SEQUENCE [LARGE SCALE GENOMIC DNA]</scope>
    <source>
        <strain evidence="4">ATCC 700542 / DSM 9946 / VI-R2</strain>
    </source>
</reference>
<feature type="domain" description="SpoVR-like C-terminal" evidence="2">
    <location>
        <begin position="402"/>
        <end position="448"/>
    </location>
</feature>
<name>D7BFZ3_ALLS1</name>
<dbReference type="Pfam" id="PF04293">
    <property type="entry name" value="SpoVR"/>
    <property type="match status" value="1"/>
</dbReference>
<evidence type="ECO:0000259" key="1">
    <source>
        <dbReference type="Pfam" id="PF04293"/>
    </source>
</evidence>
<dbReference type="Pfam" id="PF24755">
    <property type="entry name" value="SpoVR_C"/>
    <property type="match status" value="1"/>
</dbReference>
<dbReference type="eggNOG" id="COG2719">
    <property type="taxonomic scope" value="Bacteria"/>
</dbReference>
<organism evidence="3 4">
    <name type="scientific">Allomeiothermus silvanus (strain ATCC 700542 / DSM 9946 / NBRC 106475 / NCIMB 13440 / VI-R2)</name>
    <name type="common">Thermus silvanus</name>
    <dbReference type="NCBI Taxonomy" id="526227"/>
    <lineage>
        <taxon>Bacteria</taxon>
        <taxon>Thermotogati</taxon>
        <taxon>Deinococcota</taxon>
        <taxon>Deinococci</taxon>
        <taxon>Thermales</taxon>
        <taxon>Thermaceae</taxon>
        <taxon>Allomeiothermus</taxon>
    </lineage>
</organism>
<dbReference type="AlphaFoldDB" id="D7BFZ3"/>
<dbReference type="RefSeq" id="WP_013158253.1">
    <property type="nucleotide sequence ID" value="NC_014212.1"/>
</dbReference>
<evidence type="ECO:0000259" key="2">
    <source>
        <dbReference type="Pfam" id="PF24755"/>
    </source>
</evidence>
<dbReference type="InterPro" id="IPR007390">
    <property type="entry name" value="Spore_V_R"/>
</dbReference>
<proteinExistence type="predicted"/>
<protein>
    <submittedName>
        <fullName evidence="3">SpoVR family protein</fullName>
    </submittedName>
</protein>